<gene>
    <name evidence="2" type="ORF">DFJ64_2381</name>
</gene>
<comment type="caution">
    <text evidence="2">The sequence shown here is derived from an EMBL/GenBank/DDBJ whole genome shotgun (WGS) entry which is preliminary data.</text>
</comment>
<feature type="domain" description="DUF397" evidence="1">
    <location>
        <begin position="3"/>
        <end position="54"/>
    </location>
</feature>
<proteinExistence type="predicted"/>
<dbReference type="Proteomes" id="UP000256485">
    <property type="component" value="Unassembled WGS sequence"/>
</dbReference>
<dbReference type="OrthoDB" id="3482502at2"/>
<protein>
    <submittedName>
        <fullName evidence="2">Uncharacterized protein DUF397</fullName>
    </submittedName>
</protein>
<reference evidence="2 3" key="1">
    <citation type="submission" date="2018-08" db="EMBL/GenBank/DDBJ databases">
        <title>Sequencing the genomes of 1000 actinobacteria strains.</title>
        <authorList>
            <person name="Klenk H.-P."/>
        </authorList>
    </citation>
    <scope>NUCLEOTIDE SEQUENCE [LARGE SCALE GENOMIC DNA]</scope>
    <source>
        <strain evidence="2 3">DSM 22891</strain>
    </source>
</reference>
<dbReference type="InterPro" id="IPR007278">
    <property type="entry name" value="DUF397"/>
</dbReference>
<evidence type="ECO:0000313" key="2">
    <source>
        <dbReference type="EMBL" id="REF36945.1"/>
    </source>
</evidence>
<dbReference type="Pfam" id="PF04149">
    <property type="entry name" value="DUF397"/>
    <property type="match status" value="1"/>
</dbReference>
<sequence>MRNWRKSSYSCANGSCVEVGTDGTHVGVRDTKLGEASPVLVFSMAAWREFLAAVTADKL</sequence>
<dbReference type="AlphaFoldDB" id="A0A3D9VCX7"/>
<accession>A0A3D9VCX7</accession>
<keyword evidence="3" id="KW-1185">Reference proteome</keyword>
<evidence type="ECO:0000313" key="3">
    <source>
        <dbReference type="Proteomes" id="UP000256485"/>
    </source>
</evidence>
<evidence type="ECO:0000259" key="1">
    <source>
        <dbReference type="Pfam" id="PF04149"/>
    </source>
</evidence>
<name>A0A3D9VCX7_THECX</name>
<dbReference type="EMBL" id="QTUC01000001">
    <property type="protein sequence ID" value="REF36945.1"/>
    <property type="molecule type" value="Genomic_DNA"/>
</dbReference>
<organism evidence="2 3">
    <name type="scientific">Thermasporomyces composti</name>
    <dbReference type="NCBI Taxonomy" id="696763"/>
    <lineage>
        <taxon>Bacteria</taxon>
        <taxon>Bacillati</taxon>
        <taxon>Actinomycetota</taxon>
        <taxon>Actinomycetes</taxon>
        <taxon>Propionibacteriales</taxon>
        <taxon>Nocardioidaceae</taxon>
        <taxon>Thermasporomyces</taxon>
    </lineage>
</organism>
<dbReference type="RefSeq" id="WP_115850491.1">
    <property type="nucleotide sequence ID" value="NZ_QTUC01000001.1"/>
</dbReference>